<dbReference type="GO" id="GO:0003723">
    <property type="term" value="F:RNA binding"/>
    <property type="evidence" value="ECO:0007669"/>
    <property type="project" value="InterPro"/>
</dbReference>
<evidence type="ECO:0000256" key="2">
    <source>
        <dbReference type="ARBA" id="ARBA00022490"/>
    </source>
</evidence>
<dbReference type="GO" id="GO:0005730">
    <property type="term" value="C:nucleolus"/>
    <property type="evidence" value="ECO:0007669"/>
    <property type="project" value="UniProtKB-SubCell"/>
</dbReference>
<proteinExistence type="predicted"/>
<dbReference type="SUPFAM" id="SSF110324">
    <property type="entry name" value="Ribosomal L27 protein-like"/>
    <property type="match status" value="1"/>
</dbReference>
<evidence type="ECO:0000313" key="6">
    <source>
        <dbReference type="EnsemblMetazoa" id="LLOJ009556-PA"/>
    </source>
</evidence>
<dbReference type="InterPro" id="IPR025721">
    <property type="entry name" value="Exosome_cplx_N_dom"/>
</dbReference>
<dbReference type="Gene3D" id="2.40.50.140">
    <property type="entry name" value="Nucleic acid-binding proteins"/>
    <property type="match status" value="1"/>
</dbReference>
<dbReference type="VEuPathDB" id="VectorBase:LLOJ009556"/>
<dbReference type="VEuPathDB" id="VectorBase:LLONM1_010569"/>
<dbReference type="AlphaFoldDB" id="A0A1B0CX20"/>
<dbReference type="GO" id="GO:0000176">
    <property type="term" value="C:nuclear exosome (RNase complex)"/>
    <property type="evidence" value="ECO:0007669"/>
    <property type="project" value="TreeGrafter"/>
</dbReference>
<keyword evidence="2" id="KW-0963">Cytoplasm</keyword>
<evidence type="ECO:0000313" key="7">
    <source>
        <dbReference type="Proteomes" id="UP000092461"/>
    </source>
</evidence>
<dbReference type="Gene3D" id="2.40.50.100">
    <property type="match status" value="1"/>
</dbReference>
<name>A0A1B0CX20_LUTLO</name>
<dbReference type="Pfam" id="PF14382">
    <property type="entry name" value="ECR1_N"/>
    <property type="match status" value="1"/>
</dbReference>
<comment type="subcellular location">
    <subcellularLocation>
        <location evidence="1">Nucleus</location>
        <location evidence="1">Nucleolus</location>
    </subcellularLocation>
</comment>
<dbReference type="InterPro" id="IPR039771">
    <property type="entry name" value="Csl4"/>
</dbReference>
<dbReference type="GO" id="GO:0005737">
    <property type="term" value="C:cytoplasm"/>
    <property type="evidence" value="ECO:0007669"/>
    <property type="project" value="TreeGrafter"/>
</dbReference>
<dbReference type="SUPFAM" id="SSF50249">
    <property type="entry name" value="Nucleic acid-binding proteins"/>
    <property type="match status" value="1"/>
</dbReference>
<dbReference type="PANTHER" id="PTHR12686:SF8">
    <property type="entry name" value="EXOSOME COMPLEX COMPONENT CSL4"/>
    <property type="match status" value="1"/>
</dbReference>
<dbReference type="EnsemblMetazoa" id="LLOJ009556-RA">
    <property type="protein sequence ID" value="LLOJ009556-PA"/>
    <property type="gene ID" value="LLOJ009556"/>
</dbReference>
<evidence type="ECO:0000256" key="3">
    <source>
        <dbReference type="ARBA" id="ARBA00022835"/>
    </source>
</evidence>
<dbReference type="FunFam" id="2.40.50.140:FF:000198">
    <property type="entry name" value="Exosome complex component CSL4"/>
    <property type="match status" value="1"/>
</dbReference>
<reference evidence="6" key="1">
    <citation type="submission" date="2020-05" db="UniProtKB">
        <authorList>
            <consortium name="EnsemblMetazoa"/>
        </authorList>
    </citation>
    <scope>IDENTIFICATION</scope>
    <source>
        <strain evidence="6">Jacobina</strain>
    </source>
</reference>
<dbReference type="GO" id="GO:0006396">
    <property type="term" value="P:RNA processing"/>
    <property type="evidence" value="ECO:0007669"/>
    <property type="project" value="InterPro"/>
</dbReference>
<sequence length="226" mass="25744">MKTINKITSVNVKMEENITYTKIFLYNMDCKLEERTIICVPGQRLCASDENTVAGHGTYERGGYIYTVLTGNVYIRKENMTQFIEVKPLGMETIVPTVGDVVTAKVTVVNQRFIKCQIFCVGHKILNRSYRGVLKKEDIRSVEKDSVEVQKCFRPGDIILARVLPLTELHHYQLTTAENELGVVMAISKNDSTYVPMVPISWDEMQCPETLIKEYRKVARIVSANQ</sequence>
<dbReference type="EMBL" id="AJWK01033131">
    <property type="status" value="NOT_ANNOTATED_CDS"/>
    <property type="molecule type" value="Genomic_DNA"/>
</dbReference>
<protein>
    <recommendedName>
        <fullName evidence="8">Exosome complex component CSL4</fullName>
    </recommendedName>
</protein>
<evidence type="ECO:0000259" key="4">
    <source>
        <dbReference type="Pfam" id="PF10447"/>
    </source>
</evidence>
<organism evidence="6 7">
    <name type="scientific">Lutzomyia longipalpis</name>
    <name type="common">Sand fly</name>
    <dbReference type="NCBI Taxonomy" id="7200"/>
    <lineage>
        <taxon>Eukaryota</taxon>
        <taxon>Metazoa</taxon>
        <taxon>Ecdysozoa</taxon>
        <taxon>Arthropoda</taxon>
        <taxon>Hexapoda</taxon>
        <taxon>Insecta</taxon>
        <taxon>Pterygota</taxon>
        <taxon>Neoptera</taxon>
        <taxon>Endopterygota</taxon>
        <taxon>Diptera</taxon>
        <taxon>Nematocera</taxon>
        <taxon>Psychodoidea</taxon>
        <taxon>Psychodidae</taxon>
        <taxon>Lutzomyia</taxon>
        <taxon>Lutzomyia</taxon>
    </lineage>
</organism>
<keyword evidence="7" id="KW-1185">Reference proteome</keyword>
<evidence type="ECO:0000259" key="5">
    <source>
        <dbReference type="Pfam" id="PF14382"/>
    </source>
</evidence>
<dbReference type="InterPro" id="IPR019495">
    <property type="entry name" value="EXOSC1_C"/>
</dbReference>
<feature type="domain" description="Exosome complex component CSL4 C-terminal" evidence="4">
    <location>
        <begin position="126"/>
        <end position="164"/>
    </location>
</feature>
<keyword evidence="3" id="KW-0271">Exosome</keyword>
<evidence type="ECO:0000256" key="1">
    <source>
        <dbReference type="ARBA" id="ARBA00004604"/>
    </source>
</evidence>
<dbReference type="PANTHER" id="PTHR12686">
    <property type="entry name" value="3'-5' EXORIBONUCLEASE CSL4-RELATED"/>
    <property type="match status" value="1"/>
</dbReference>
<accession>A0A1B0CX20</accession>
<dbReference type="InterPro" id="IPR012340">
    <property type="entry name" value="NA-bd_OB-fold"/>
</dbReference>
<dbReference type="Pfam" id="PF10447">
    <property type="entry name" value="EXOSC1"/>
    <property type="match status" value="1"/>
</dbReference>
<dbReference type="Proteomes" id="UP000092461">
    <property type="component" value="Unassembled WGS sequence"/>
</dbReference>
<dbReference type="CDD" id="cd05791">
    <property type="entry name" value="S1_CSL4"/>
    <property type="match status" value="1"/>
</dbReference>
<evidence type="ECO:0008006" key="8">
    <source>
        <dbReference type="Google" id="ProtNLM"/>
    </source>
</evidence>
<feature type="domain" description="Exosome complex component N-terminal" evidence="5">
    <location>
        <begin position="38"/>
        <end position="75"/>
    </location>
</feature>